<name>A0AAP0JVJ0_9MAGN</name>
<evidence type="ECO:0000313" key="1">
    <source>
        <dbReference type="EMBL" id="KAK9140480.1"/>
    </source>
</evidence>
<reference evidence="1 2" key="1">
    <citation type="submission" date="2024-01" db="EMBL/GenBank/DDBJ databases">
        <title>Genome assemblies of Stephania.</title>
        <authorList>
            <person name="Yang L."/>
        </authorList>
    </citation>
    <scope>NUCLEOTIDE SEQUENCE [LARGE SCALE GENOMIC DNA]</scope>
    <source>
        <strain evidence="1">JXDWG</strain>
        <tissue evidence="1">Leaf</tissue>
    </source>
</reference>
<evidence type="ECO:0000313" key="2">
    <source>
        <dbReference type="Proteomes" id="UP001419268"/>
    </source>
</evidence>
<gene>
    <name evidence="1" type="ORF">Scep_010161</name>
</gene>
<sequence>MYCNGARGGTRRGNVSFNFISRLQGCVYSFPYRESAISWLQMIGRENKFVLVTKHSDAGGIKRRGRVKLACERSGTYRGMSQRVGKAKAAKLALTPRTEEEEEMGRTQTGTKKCGCHFLINIKENVDSL</sequence>
<accession>A0AAP0JVJ0</accession>
<protein>
    <submittedName>
        <fullName evidence="1">Uncharacterized protein</fullName>
    </submittedName>
</protein>
<dbReference type="Proteomes" id="UP001419268">
    <property type="component" value="Unassembled WGS sequence"/>
</dbReference>
<keyword evidence="2" id="KW-1185">Reference proteome</keyword>
<dbReference type="EMBL" id="JBBNAG010000004">
    <property type="protein sequence ID" value="KAK9140480.1"/>
    <property type="molecule type" value="Genomic_DNA"/>
</dbReference>
<proteinExistence type="predicted"/>
<organism evidence="1 2">
    <name type="scientific">Stephania cephalantha</name>
    <dbReference type="NCBI Taxonomy" id="152367"/>
    <lineage>
        <taxon>Eukaryota</taxon>
        <taxon>Viridiplantae</taxon>
        <taxon>Streptophyta</taxon>
        <taxon>Embryophyta</taxon>
        <taxon>Tracheophyta</taxon>
        <taxon>Spermatophyta</taxon>
        <taxon>Magnoliopsida</taxon>
        <taxon>Ranunculales</taxon>
        <taxon>Menispermaceae</taxon>
        <taxon>Menispermoideae</taxon>
        <taxon>Cissampelideae</taxon>
        <taxon>Stephania</taxon>
    </lineage>
</organism>
<comment type="caution">
    <text evidence="1">The sequence shown here is derived from an EMBL/GenBank/DDBJ whole genome shotgun (WGS) entry which is preliminary data.</text>
</comment>
<dbReference type="AlphaFoldDB" id="A0AAP0JVJ0"/>